<feature type="chain" id="PRO_5041458230" evidence="2">
    <location>
        <begin position="26"/>
        <end position="243"/>
    </location>
</feature>
<evidence type="ECO:0000313" key="4">
    <source>
        <dbReference type="Proteomes" id="UP001163850"/>
    </source>
</evidence>
<dbReference type="Proteomes" id="UP001163850">
    <property type="component" value="Unassembled WGS sequence"/>
</dbReference>
<protein>
    <submittedName>
        <fullName evidence="3">Uncharacterized protein</fullName>
    </submittedName>
</protein>
<feature type="compositionally biased region" description="Polar residues" evidence="1">
    <location>
        <begin position="204"/>
        <end position="227"/>
    </location>
</feature>
<dbReference type="AlphaFoldDB" id="A0AA38PYU6"/>
<name>A0AA38PYU6_9AGAR</name>
<reference evidence="3" key="1">
    <citation type="submission" date="2022-08" db="EMBL/GenBank/DDBJ databases">
        <authorList>
            <consortium name="DOE Joint Genome Institute"/>
            <person name="Min B."/>
            <person name="Riley R."/>
            <person name="Sierra-Patev S."/>
            <person name="Naranjo-Ortiz M."/>
            <person name="Looney B."/>
            <person name="Konkel Z."/>
            <person name="Slot J.C."/>
            <person name="Sakamoto Y."/>
            <person name="Steenwyk J.L."/>
            <person name="Rokas A."/>
            <person name="Carro J."/>
            <person name="Camarero S."/>
            <person name="Ferreira P."/>
            <person name="Molpeceres G."/>
            <person name="Ruiz-Duenas F.J."/>
            <person name="Serrano A."/>
            <person name="Henrissat B."/>
            <person name="Drula E."/>
            <person name="Hughes K.W."/>
            <person name="Mata J.L."/>
            <person name="Ishikawa N.K."/>
            <person name="Vargas-Isla R."/>
            <person name="Ushijima S."/>
            <person name="Smith C.A."/>
            <person name="Ahrendt S."/>
            <person name="Andreopoulos W."/>
            <person name="He G."/>
            <person name="Labutti K."/>
            <person name="Lipzen A."/>
            <person name="Ng V."/>
            <person name="Sandor L."/>
            <person name="Barry K."/>
            <person name="Martinez A.T."/>
            <person name="Xiao Y."/>
            <person name="Gibbons J.G."/>
            <person name="Terashima K."/>
            <person name="Hibbett D.S."/>
            <person name="Grigoriev I.V."/>
        </authorList>
    </citation>
    <scope>NUCLEOTIDE SEQUENCE</scope>
    <source>
        <strain evidence="3">TFB7829</strain>
    </source>
</reference>
<comment type="caution">
    <text evidence="3">The sequence shown here is derived from an EMBL/GenBank/DDBJ whole genome shotgun (WGS) entry which is preliminary data.</text>
</comment>
<sequence>MLLSSPAHLFSVVLLSVVLGLMTMAVPLTVHNTDIGKSQWRSKRNEMTAFTVSLIRRIGQEQPPSLNDRRPAVTTLQLRVQEHWYLYIASKHGFYAVQNEQGGKRANPGLILGIIRSKEIDVDAAVRKKLLNGLLSKIEKITGNSQFAALNAVMTFLEASKLEGLEYKPSTGNPDAWKKIFLAMTNYDKYLHDFSHVPEKDQYTRPSGGQSRDVLSSQGDDVKQTQGMRVDRRKINTLLGRTQ</sequence>
<feature type="region of interest" description="Disordered" evidence="1">
    <location>
        <begin position="199"/>
        <end position="243"/>
    </location>
</feature>
<evidence type="ECO:0000256" key="1">
    <source>
        <dbReference type="SAM" id="MobiDB-lite"/>
    </source>
</evidence>
<organism evidence="3 4">
    <name type="scientific">Lentinula detonsa</name>
    <dbReference type="NCBI Taxonomy" id="2804962"/>
    <lineage>
        <taxon>Eukaryota</taxon>
        <taxon>Fungi</taxon>
        <taxon>Dikarya</taxon>
        <taxon>Basidiomycota</taxon>
        <taxon>Agaricomycotina</taxon>
        <taxon>Agaricomycetes</taxon>
        <taxon>Agaricomycetidae</taxon>
        <taxon>Agaricales</taxon>
        <taxon>Marasmiineae</taxon>
        <taxon>Omphalotaceae</taxon>
        <taxon>Lentinula</taxon>
    </lineage>
</organism>
<proteinExistence type="predicted"/>
<evidence type="ECO:0000256" key="2">
    <source>
        <dbReference type="SAM" id="SignalP"/>
    </source>
</evidence>
<dbReference type="EMBL" id="MU802000">
    <property type="protein sequence ID" value="KAJ3984092.1"/>
    <property type="molecule type" value="Genomic_DNA"/>
</dbReference>
<accession>A0AA38PYU6</accession>
<keyword evidence="2" id="KW-0732">Signal</keyword>
<feature type="signal peptide" evidence="2">
    <location>
        <begin position="1"/>
        <end position="25"/>
    </location>
</feature>
<evidence type="ECO:0000313" key="3">
    <source>
        <dbReference type="EMBL" id="KAJ3984092.1"/>
    </source>
</evidence>
<gene>
    <name evidence="3" type="ORF">F5890DRAFT_1565988</name>
</gene>